<reference evidence="1 2" key="1">
    <citation type="submission" date="2020-07" db="EMBL/GenBank/DDBJ databases">
        <authorList>
            <person name="Feng X."/>
        </authorList>
    </citation>
    <scope>NUCLEOTIDE SEQUENCE [LARGE SCALE GENOMIC DNA]</scope>
    <source>
        <strain evidence="1 2">JCM23202</strain>
    </source>
</reference>
<proteinExistence type="predicted"/>
<protein>
    <recommendedName>
        <fullName evidence="3">DUF4397 domain-containing protein</fullName>
    </recommendedName>
</protein>
<evidence type="ECO:0000313" key="1">
    <source>
        <dbReference type="EMBL" id="MBC2605387.1"/>
    </source>
</evidence>
<sequence length="228" mass="26027">MKTCFQLFFPIWILISALSVKGQEDGAEFRVLGFGDGFFEGICFENETESEPTVVELGFYPDRRSRLYRLETRPLSLVFFSEEASKDGNLTRVELGRARWPAGADKALFVFFETSDFETAGKYEILSVDESSEKWKAGSVRFLNLSGAELELKLGDVSAVLPEDFSPIFDFDPDVWSVLPLSLRVNWQGEKRSVYSSQYRVDGNHPKLLLIKPPREEGSFRVRVLNLW</sequence>
<comment type="caution">
    <text evidence="1">The sequence shown here is derived from an EMBL/GenBank/DDBJ whole genome shotgun (WGS) entry which is preliminary data.</text>
</comment>
<dbReference type="Proteomes" id="UP000526501">
    <property type="component" value="Unassembled WGS sequence"/>
</dbReference>
<name>A0A7X1B4H3_9BACT</name>
<accession>A0A7X1B4H3</accession>
<dbReference type="RefSeq" id="WP_185659267.1">
    <property type="nucleotide sequence ID" value="NZ_CAWPOO010000006.1"/>
</dbReference>
<keyword evidence="2" id="KW-1185">Reference proteome</keyword>
<evidence type="ECO:0008006" key="3">
    <source>
        <dbReference type="Google" id="ProtNLM"/>
    </source>
</evidence>
<organism evidence="1 2">
    <name type="scientific">Pelagicoccus albus</name>
    <dbReference type="NCBI Taxonomy" id="415222"/>
    <lineage>
        <taxon>Bacteria</taxon>
        <taxon>Pseudomonadati</taxon>
        <taxon>Verrucomicrobiota</taxon>
        <taxon>Opitutia</taxon>
        <taxon>Puniceicoccales</taxon>
        <taxon>Pelagicoccaceae</taxon>
        <taxon>Pelagicoccus</taxon>
    </lineage>
</organism>
<gene>
    <name evidence="1" type="ORF">H5P27_04955</name>
</gene>
<dbReference type="AlphaFoldDB" id="A0A7X1B4H3"/>
<dbReference type="EMBL" id="JACHVC010000006">
    <property type="protein sequence ID" value="MBC2605387.1"/>
    <property type="molecule type" value="Genomic_DNA"/>
</dbReference>
<evidence type="ECO:0000313" key="2">
    <source>
        <dbReference type="Proteomes" id="UP000526501"/>
    </source>
</evidence>